<reference evidence="1 2" key="1">
    <citation type="submission" date="2018-09" db="EMBL/GenBank/DDBJ databases">
        <title>Altererythrobacter spongiae sp. nov., isolated from a marine sponge.</title>
        <authorList>
            <person name="Zhuang L."/>
            <person name="Luo L."/>
        </authorList>
    </citation>
    <scope>NUCLEOTIDE SEQUENCE [LARGE SCALE GENOMIC DNA]</scope>
    <source>
        <strain evidence="1 2">HN-Y73</strain>
    </source>
</reference>
<dbReference type="RefSeq" id="WP_120324924.1">
    <property type="nucleotide sequence ID" value="NZ_RAPF01000005.1"/>
</dbReference>
<dbReference type="AlphaFoldDB" id="A0A420EIY6"/>
<gene>
    <name evidence="1" type="ORF">D6851_10850</name>
</gene>
<organism evidence="1 2">
    <name type="scientific">Altericroceibacterium spongiae</name>
    <dbReference type="NCBI Taxonomy" id="2320269"/>
    <lineage>
        <taxon>Bacteria</taxon>
        <taxon>Pseudomonadati</taxon>
        <taxon>Pseudomonadota</taxon>
        <taxon>Alphaproteobacteria</taxon>
        <taxon>Sphingomonadales</taxon>
        <taxon>Erythrobacteraceae</taxon>
        <taxon>Altericroceibacterium</taxon>
    </lineage>
</organism>
<dbReference type="PROSITE" id="PS51257">
    <property type="entry name" value="PROKAR_LIPOPROTEIN"/>
    <property type="match status" value="1"/>
</dbReference>
<protein>
    <submittedName>
        <fullName evidence="1">DUF2155 domain-containing protein</fullName>
    </submittedName>
</protein>
<accession>A0A420EIY6</accession>
<evidence type="ECO:0000313" key="1">
    <source>
        <dbReference type="EMBL" id="RKF20627.1"/>
    </source>
</evidence>
<dbReference type="EMBL" id="RAPF01000005">
    <property type="protein sequence ID" value="RKF20627.1"/>
    <property type="molecule type" value="Genomic_DNA"/>
</dbReference>
<sequence>MRLVAMMVPVTLLLSACGKEAPEPAPEETEIPEELVKAPLQVAKHTNDSESVGTPREERVATLALLNKRNNLTQDIEMTPGESKRFGNVVIRLATCERTAPWEHPSETGAFVQVLVHERSADNSRAEWHRIFSGWLFKNSPSLNVVQHPIYDVWVKDCAMSFPGEEAPASSSSD</sequence>
<comment type="caution">
    <text evidence="1">The sequence shown here is derived from an EMBL/GenBank/DDBJ whole genome shotgun (WGS) entry which is preliminary data.</text>
</comment>
<keyword evidence="2" id="KW-1185">Reference proteome</keyword>
<name>A0A420EIY6_9SPHN</name>
<dbReference type="InterPro" id="IPR019225">
    <property type="entry name" value="DUF2155"/>
</dbReference>
<evidence type="ECO:0000313" key="2">
    <source>
        <dbReference type="Proteomes" id="UP000284395"/>
    </source>
</evidence>
<proteinExistence type="predicted"/>
<dbReference type="Proteomes" id="UP000284395">
    <property type="component" value="Unassembled WGS sequence"/>
</dbReference>
<dbReference type="OrthoDB" id="9810376at2"/>
<dbReference type="Pfam" id="PF09923">
    <property type="entry name" value="DUF2155"/>
    <property type="match status" value="1"/>
</dbReference>